<evidence type="ECO:0000256" key="10">
    <source>
        <dbReference type="ARBA" id="ARBA00022792"/>
    </source>
</evidence>
<comment type="similarity">
    <text evidence="19">Belongs to the cytochrome b family.</text>
</comment>
<keyword evidence="11 19" id="KW-0249">Electron transport</keyword>
<evidence type="ECO:0000256" key="12">
    <source>
        <dbReference type="ARBA" id="ARBA00022989"/>
    </source>
</evidence>
<feature type="transmembrane region" description="Helical" evidence="19">
    <location>
        <begin position="317"/>
        <end position="339"/>
    </location>
</feature>
<organism evidence="22">
    <name type="scientific">Crypturopus tuberculatus</name>
    <dbReference type="NCBI Taxonomy" id="686701"/>
    <lineage>
        <taxon>Eukaryota</taxon>
        <taxon>Metazoa</taxon>
        <taxon>Ecdysozoa</taxon>
        <taxon>Arthropoda</taxon>
        <taxon>Crustacea</taxon>
        <taxon>Multicrustacea</taxon>
        <taxon>Malacostraca</taxon>
        <taxon>Eumalacostraca</taxon>
        <taxon>Peracarida</taxon>
        <taxon>Amphipoda</taxon>
        <taxon>Senticaudata</taxon>
        <taxon>Gammarida</taxon>
        <taxon>Gammaridira</taxon>
        <taxon>Gammaroidea</taxon>
        <taxon>Micruropodidae</taxon>
        <taxon>Crypturopodinae</taxon>
        <taxon>Crypturopus</taxon>
    </lineage>
</organism>
<feature type="transmembrane region" description="Helical" evidence="19">
    <location>
        <begin position="112"/>
        <end position="134"/>
    </location>
</feature>
<evidence type="ECO:0000313" key="22">
    <source>
        <dbReference type="EMBL" id="APL97228.1"/>
    </source>
</evidence>
<feature type="binding site" description="axial binding residue" evidence="18">
    <location>
        <position position="98"/>
    </location>
    <ligand>
        <name>heme b</name>
        <dbReference type="ChEBI" id="CHEBI:60344"/>
        <label>b566</label>
    </ligand>
    <ligandPart>
        <name>Fe</name>
        <dbReference type="ChEBI" id="CHEBI:18248"/>
    </ligandPart>
</feature>
<feature type="binding site" description="axial binding residue" evidence="18">
    <location>
        <position position="197"/>
    </location>
    <ligand>
        <name>heme b</name>
        <dbReference type="ChEBI" id="CHEBI:60344"/>
        <label>b566</label>
    </ligand>
    <ligandPart>
        <name>Fe</name>
        <dbReference type="ChEBI" id="CHEBI:18248"/>
    </ligandPart>
</feature>
<keyword evidence="16 19" id="KW-0472">Membrane</keyword>
<feature type="transmembrane region" description="Helical" evidence="19">
    <location>
        <begin position="79"/>
        <end position="100"/>
    </location>
</feature>
<keyword evidence="13 18" id="KW-0408">Iron</keyword>
<comment type="cofactor">
    <cofactor evidence="19">
        <name>heme b</name>
        <dbReference type="ChEBI" id="CHEBI:60344"/>
    </cofactor>
    <text evidence="19">Binds 2 heme groups non-covalently.</text>
</comment>
<evidence type="ECO:0000256" key="8">
    <source>
        <dbReference type="ARBA" id="ARBA00022692"/>
    </source>
</evidence>
<evidence type="ECO:0000256" key="9">
    <source>
        <dbReference type="ARBA" id="ARBA00022723"/>
    </source>
</evidence>
<name>A0A1L5BW84_9CRUS</name>
<keyword evidence="7 19" id="KW-0679">Respiratory chain</keyword>
<keyword evidence="12 19" id="KW-1133">Transmembrane helix</keyword>
<evidence type="ECO:0000256" key="2">
    <source>
        <dbReference type="ARBA" id="ARBA00004448"/>
    </source>
</evidence>
<feature type="transmembrane region" description="Helical" evidence="19">
    <location>
        <begin position="146"/>
        <end position="167"/>
    </location>
</feature>
<evidence type="ECO:0000256" key="15">
    <source>
        <dbReference type="ARBA" id="ARBA00023128"/>
    </source>
</evidence>
<accession>A0A1L5BW84</accession>
<dbReference type="GO" id="GO:0008121">
    <property type="term" value="F:quinol-cytochrome-c reductase activity"/>
    <property type="evidence" value="ECO:0007669"/>
    <property type="project" value="InterPro"/>
</dbReference>
<dbReference type="InterPro" id="IPR030689">
    <property type="entry name" value="Cytochrome_b"/>
</dbReference>
<keyword evidence="10" id="KW-0999">Mitochondrion inner membrane</keyword>
<dbReference type="InterPro" id="IPR048259">
    <property type="entry name" value="Cytochrome_b_N_euk/bac"/>
</dbReference>
<dbReference type="PIRSF" id="PIRSF038885">
    <property type="entry name" value="COB"/>
    <property type="match status" value="1"/>
</dbReference>
<dbReference type="CDD" id="cd00284">
    <property type="entry name" value="Cytochrome_b_N"/>
    <property type="match status" value="1"/>
</dbReference>
<evidence type="ECO:0000256" key="1">
    <source>
        <dbReference type="ARBA" id="ARBA00002566"/>
    </source>
</evidence>
<dbReference type="PANTHER" id="PTHR19271:SF16">
    <property type="entry name" value="CYTOCHROME B"/>
    <property type="match status" value="1"/>
</dbReference>
<sequence>MAKCTSKLNPLMKVATGTLVSLPAPSNISVMWNFGSLLSFCLVAQLVTGLLLASGYSASMEASFQLVSQSMGTADKGWLLRYAHANGASLFFACLYAHVGRGLYYSSFSYKSVWSLGVTILLLTMASAFMGYVLPLNQMSFWGASVITNLFSEVPYLGPSIVQFIWGGVSVGSPTITRFFTFHFVIPFVILALVGAHVAFLHQTGSSNPLGVSSSSLKIKFNSFFSSKDLAGLLNTLLMFLVLVLYTPLALGDLENFAPANSAVTPQHIQPEWYFLFAYAILRSVPNKLGGVIALAMSVLVLYSLPMTFMASMKSMAFYPVNIFMFWSLVVSVILLTWVGMRPVEEPYVELGQVLTLVYFAFFLVFPLVPKFWDNLSS</sequence>
<evidence type="ECO:0000256" key="5">
    <source>
        <dbReference type="ARBA" id="ARBA00022448"/>
    </source>
</evidence>
<feature type="transmembrane region" description="Helical" evidence="19">
    <location>
        <begin position="36"/>
        <end position="58"/>
    </location>
</feature>
<evidence type="ECO:0000256" key="7">
    <source>
        <dbReference type="ARBA" id="ARBA00022660"/>
    </source>
</evidence>
<geneLocation type="mitochondrion" evidence="22"/>
<evidence type="ECO:0000256" key="11">
    <source>
        <dbReference type="ARBA" id="ARBA00022982"/>
    </source>
</evidence>
<keyword evidence="14" id="KW-0830">Ubiquinone</keyword>
<dbReference type="PROSITE" id="PS51002">
    <property type="entry name" value="CYTB_NTER"/>
    <property type="match status" value="1"/>
</dbReference>
<comment type="cofactor">
    <cofactor evidence="18">
        <name>heme</name>
        <dbReference type="ChEBI" id="CHEBI:30413"/>
    </cofactor>
    <text evidence="18">Binds 2 heme groups non-covalently.</text>
</comment>
<evidence type="ECO:0000256" key="14">
    <source>
        <dbReference type="ARBA" id="ARBA00023075"/>
    </source>
</evidence>
<dbReference type="SUPFAM" id="SSF81648">
    <property type="entry name" value="a domain/subunit of cytochrome bc1 complex (Ubiquinol-cytochrome c reductase)"/>
    <property type="match status" value="1"/>
</dbReference>
<keyword evidence="5 19" id="KW-0813">Transport</keyword>
<dbReference type="PANTHER" id="PTHR19271">
    <property type="entry name" value="CYTOCHROME B"/>
    <property type="match status" value="1"/>
</dbReference>
<evidence type="ECO:0000256" key="17">
    <source>
        <dbReference type="PIRSR" id="PIRSR038885-1"/>
    </source>
</evidence>
<evidence type="ECO:0000256" key="3">
    <source>
        <dbReference type="ARBA" id="ARBA00011649"/>
    </source>
</evidence>
<feature type="transmembrane region" description="Helical" evidence="19">
    <location>
        <begin position="179"/>
        <end position="201"/>
    </location>
</feature>
<feature type="transmembrane region" description="Helical" evidence="19">
    <location>
        <begin position="230"/>
        <end position="251"/>
    </location>
</feature>
<feature type="binding site" evidence="17">
    <location>
        <position position="202"/>
    </location>
    <ligand>
        <name>a ubiquinone</name>
        <dbReference type="ChEBI" id="CHEBI:16389"/>
    </ligand>
</feature>
<comment type="subunit">
    <text evidence="3">The main subunits of complex b-c1 are: cytochrome b, cytochrome c1 and the Rieske protein.</text>
</comment>
<dbReference type="InterPro" id="IPR036150">
    <property type="entry name" value="Cyt_b/b6_C_sf"/>
</dbReference>
<dbReference type="GO" id="GO:0045275">
    <property type="term" value="C:respiratory chain complex III"/>
    <property type="evidence" value="ECO:0007669"/>
    <property type="project" value="InterPro"/>
</dbReference>
<evidence type="ECO:0000259" key="21">
    <source>
        <dbReference type="PROSITE" id="PS51003"/>
    </source>
</evidence>
<comment type="subcellular location">
    <subcellularLocation>
        <location evidence="2">Mitochondrion inner membrane</location>
        <topology evidence="2">Multi-pass membrane protein</topology>
    </subcellularLocation>
</comment>
<proteinExistence type="inferred from homology"/>
<dbReference type="EMBL" id="KX341963">
    <property type="protein sequence ID" value="APL97228.1"/>
    <property type="molecule type" value="Genomic_DNA"/>
</dbReference>
<evidence type="ECO:0000256" key="16">
    <source>
        <dbReference type="ARBA" id="ARBA00023136"/>
    </source>
</evidence>
<dbReference type="AlphaFoldDB" id="A0A1L5BW84"/>
<evidence type="ECO:0000256" key="19">
    <source>
        <dbReference type="RuleBase" id="RU362117"/>
    </source>
</evidence>
<dbReference type="PROSITE" id="PS51003">
    <property type="entry name" value="CYTB_CTER"/>
    <property type="match status" value="1"/>
</dbReference>
<dbReference type="InterPro" id="IPR016174">
    <property type="entry name" value="Di-haem_cyt_TM"/>
</dbReference>
<dbReference type="Gene3D" id="1.20.810.10">
    <property type="entry name" value="Cytochrome Bc1 Complex, Chain C"/>
    <property type="match status" value="1"/>
</dbReference>
<evidence type="ECO:0000259" key="20">
    <source>
        <dbReference type="PROSITE" id="PS51002"/>
    </source>
</evidence>
<dbReference type="InterPro" id="IPR048260">
    <property type="entry name" value="Cytochrome_b_C_euk/bac"/>
</dbReference>
<dbReference type="GO" id="GO:0006122">
    <property type="term" value="P:mitochondrial electron transport, ubiquinol to cytochrome c"/>
    <property type="evidence" value="ECO:0007669"/>
    <property type="project" value="TreeGrafter"/>
</dbReference>
<dbReference type="InterPro" id="IPR027387">
    <property type="entry name" value="Cytb/b6-like_sf"/>
</dbReference>
<feature type="binding site" description="axial binding residue" evidence="18">
    <location>
        <position position="84"/>
    </location>
    <ligand>
        <name>heme b</name>
        <dbReference type="ChEBI" id="CHEBI:60344"/>
        <label>b562</label>
    </ligand>
    <ligandPart>
        <name>Fe</name>
        <dbReference type="ChEBI" id="CHEBI:18248"/>
    </ligandPart>
</feature>
<dbReference type="InterPro" id="IPR005797">
    <property type="entry name" value="Cyt_b/b6_N"/>
</dbReference>
<feature type="domain" description="Cytochrome b/b6 N-terminal region profile" evidence="20">
    <location>
        <begin position="1"/>
        <end position="210"/>
    </location>
</feature>
<dbReference type="Pfam" id="PF00033">
    <property type="entry name" value="Cytochrome_B"/>
    <property type="match status" value="1"/>
</dbReference>
<keyword evidence="6 18" id="KW-0349">Heme</keyword>
<dbReference type="GO" id="GO:0046872">
    <property type="term" value="F:metal ion binding"/>
    <property type="evidence" value="ECO:0007669"/>
    <property type="project" value="UniProtKB-UniRule"/>
</dbReference>
<dbReference type="GO" id="GO:0016491">
    <property type="term" value="F:oxidoreductase activity"/>
    <property type="evidence" value="ECO:0007669"/>
    <property type="project" value="UniProtKB-UniRule"/>
</dbReference>
<dbReference type="GO" id="GO:0005743">
    <property type="term" value="C:mitochondrial inner membrane"/>
    <property type="evidence" value="ECO:0007669"/>
    <property type="project" value="UniProtKB-SubCell"/>
</dbReference>
<comment type="function">
    <text evidence="1 19">Component of the ubiquinol-cytochrome c reductase complex (complex III or cytochrome b-c1 complex) that is part of the mitochondrial respiratory chain. The b-c1 complex mediates electron transfer from ubiquinol to cytochrome c. Contributes to the generation of a proton gradient across the mitochondrial membrane that is then used for ATP synthesis.</text>
</comment>
<evidence type="ECO:0000256" key="13">
    <source>
        <dbReference type="ARBA" id="ARBA00023004"/>
    </source>
</evidence>
<keyword evidence="9 18" id="KW-0479">Metal-binding</keyword>
<evidence type="ECO:0000256" key="4">
    <source>
        <dbReference type="ARBA" id="ARBA00013531"/>
    </source>
</evidence>
<gene>
    <name evidence="22" type="primary">CYTB</name>
</gene>
<dbReference type="CDD" id="cd00290">
    <property type="entry name" value="cytochrome_b_C"/>
    <property type="match status" value="1"/>
</dbReference>
<evidence type="ECO:0000256" key="6">
    <source>
        <dbReference type="ARBA" id="ARBA00022617"/>
    </source>
</evidence>
<dbReference type="InterPro" id="IPR005798">
    <property type="entry name" value="Cyt_b/b6_C"/>
</dbReference>
<evidence type="ECO:0000256" key="18">
    <source>
        <dbReference type="PIRSR" id="PIRSR038885-2"/>
    </source>
</evidence>
<keyword evidence="8 19" id="KW-0812">Transmembrane</keyword>
<keyword evidence="15 19" id="KW-0496">Mitochondrion</keyword>
<dbReference type="SMR" id="A0A1L5BW84"/>
<protein>
    <recommendedName>
        <fullName evidence="4 19">Cytochrome b</fullName>
    </recommendedName>
</protein>
<feature type="binding site" description="axial binding residue" evidence="18">
    <location>
        <position position="183"/>
    </location>
    <ligand>
        <name>heme b</name>
        <dbReference type="ChEBI" id="CHEBI:60344"/>
        <label>b562</label>
    </ligand>
    <ligandPart>
        <name>Fe</name>
        <dbReference type="ChEBI" id="CHEBI:18248"/>
    </ligandPart>
</feature>
<reference evidence="22" key="1">
    <citation type="journal article" date="2016" name="BMC Genomics">
        <title>Evolution of mitochondrial genomes in Baikalian amphipods.</title>
        <authorList>
            <person name="Romanova E.V."/>
            <person name="Aleoshin V.V."/>
            <person name="Kamaltynov R.M."/>
            <person name="Mikhailov K.V."/>
            <person name="Logacheva M.D."/>
            <person name="Sirotinina E.A."/>
            <person name="Gornov A.Y."/>
            <person name="Anikin A.S."/>
            <person name="Sherbakov D.Y."/>
        </authorList>
    </citation>
    <scope>NUCLEOTIDE SEQUENCE</scope>
</reference>
<feature type="domain" description="Cytochrome b/b6 C-terminal region profile" evidence="21">
    <location>
        <begin position="211"/>
        <end position="378"/>
    </location>
</feature>
<dbReference type="Pfam" id="PF00032">
    <property type="entry name" value="Cytochrom_B_C"/>
    <property type="match status" value="1"/>
</dbReference>
<feature type="transmembrane region" description="Helical" evidence="19">
    <location>
        <begin position="351"/>
        <end position="369"/>
    </location>
</feature>
<dbReference type="SUPFAM" id="SSF81342">
    <property type="entry name" value="Transmembrane di-heme cytochromes"/>
    <property type="match status" value="1"/>
</dbReference>
<feature type="transmembrane region" description="Helical" evidence="19">
    <location>
        <begin position="289"/>
        <end position="305"/>
    </location>
</feature>